<dbReference type="PANTHER" id="PTHR12839:SF7">
    <property type="entry name" value="REGULATOR OF NONSENSE TRANSCRIPTS 2"/>
    <property type="match status" value="1"/>
</dbReference>
<feature type="region of interest" description="Disordered" evidence="4">
    <location>
        <begin position="1070"/>
        <end position="1117"/>
    </location>
</feature>
<dbReference type="GO" id="GO:0000184">
    <property type="term" value="P:nuclear-transcribed mRNA catabolic process, nonsense-mediated decay"/>
    <property type="evidence" value="ECO:0007669"/>
    <property type="project" value="InterPro"/>
</dbReference>
<gene>
    <name evidence="6" type="ORF">WJX81_008105</name>
</gene>
<evidence type="ECO:0000256" key="1">
    <source>
        <dbReference type="ARBA" id="ARBA00004496"/>
    </source>
</evidence>
<sequence length="1117" mass="119199">MPSAGDKLDHSKVGSIQAAVEQLRTARDALCTRRELRESNLQPARLTETQLKALDSSVKKNTALIRRLRTVGDFGPALLEDVRRTNQSKYVSEAVAALAEANLKVKEIIAATQVCSLLHQRYADFGSELNASLKQLLAPDTRSAGDEERVALARRRIALRLLVELLSLGVSQDATGLLLILQGLVAEGERENPDAHAALALVSAFVKAAREELLGYAPRPPADLPADLLPEEGAEASTALTEAAAAFATEQAAYDAELAKAFALPSSTREQFRRVAERGFDAAVAALVREHTALAEVERETTRILNHRGELSEEAAAAYERQRRAFEALQRTAATLSEALERPLPALPESDVTRMRTGGGVTLVTTREVGVASGGLFEDEEAAAFYQSLPDLRAVVPAVLLGEAESTAAGTRPDPDAANGSGNGGGGGAEAAVLGKERAAGEADQPVDAAQSATEAASSSAAAKDARAEVDALLARLPTLDSRLACDELAVAFCYVNSKAARRRLGRALAEAAGGAPQLLPHYARVAATLAQVFPDVAPPLVAALEDEFATLQAHRDPTQRTLEARLRNARYLGELAKFRLVPLGSVFSMLKSLLDDFSGHNVDAAAALVEAAGRFLLRLPETETRMANMLEVMMKLKNSRNLDARQSLLLESAFYAARPPERTAARRKQRPPLHEYMRHLVHERLTHADLKQVVRKLRRLPWAANEAYLVRCLISVARSRVSSAPLAASLGAGLAHYHPSLGVALADAVLEEVRAGLETPQVASYQRRVAHMRLLGELYNYRLLDSRTVFDTLYLLLAFGHEGADTAARLDPPGSTFHICLVCVLLSACGGYFCKGSAARRLDRFLAFFQRYLLAKLPLPVDVEFDVQDLVEALRPNLVRFARYEEAAAAVADIEAAEAAAAATGEESDASDSDAGSEADGGARGGRGFRSRAASVEASGDEAEGDDEVRLLGSGTSAAQERDEEFEAELAALVLKHQGRALPAAAASAPSGELNGAATNGGGGVAGTTALRVVLRRGNKDDRSRELHVPASVALAANLRAEAAAEENERAEIKRLTLRANADLDLAGTRAGQLNPNLNPRFNPTQAEPARTAHGAPRGRGGSSVRRHGHTRGDRS</sequence>
<feature type="region of interest" description="Disordered" evidence="4">
    <location>
        <begin position="406"/>
        <end position="461"/>
    </location>
</feature>
<dbReference type="InterPro" id="IPR039762">
    <property type="entry name" value="Nmd2/UPF2"/>
</dbReference>
<dbReference type="GO" id="GO:0035145">
    <property type="term" value="C:exon-exon junction complex"/>
    <property type="evidence" value="ECO:0007669"/>
    <property type="project" value="TreeGrafter"/>
</dbReference>
<dbReference type="InterPro" id="IPR016024">
    <property type="entry name" value="ARM-type_fold"/>
</dbReference>
<evidence type="ECO:0000256" key="3">
    <source>
        <dbReference type="SAM" id="Coils"/>
    </source>
</evidence>
<keyword evidence="7" id="KW-1185">Reference proteome</keyword>
<dbReference type="InterPro" id="IPR007193">
    <property type="entry name" value="Upf2/Nmd2_C"/>
</dbReference>
<accession>A0AAW1QWR8</accession>
<organism evidence="6 7">
    <name type="scientific">Elliptochloris bilobata</name>
    <dbReference type="NCBI Taxonomy" id="381761"/>
    <lineage>
        <taxon>Eukaryota</taxon>
        <taxon>Viridiplantae</taxon>
        <taxon>Chlorophyta</taxon>
        <taxon>core chlorophytes</taxon>
        <taxon>Trebouxiophyceae</taxon>
        <taxon>Trebouxiophyceae incertae sedis</taxon>
        <taxon>Elliptochloris clade</taxon>
        <taxon>Elliptochloris</taxon>
    </lineage>
</organism>
<feature type="coiled-coil region" evidence="3">
    <location>
        <begin position="1035"/>
        <end position="1062"/>
    </location>
</feature>
<evidence type="ECO:0000256" key="2">
    <source>
        <dbReference type="ARBA" id="ARBA00022490"/>
    </source>
</evidence>
<dbReference type="Pfam" id="PF04050">
    <property type="entry name" value="Upf2"/>
    <property type="match status" value="1"/>
</dbReference>
<keyword evidence="3" id="KW-0175">Coiled coil</keyword>
<protein>
    <recommendedName>
        <fullName evidence="5">MIF4G domain-containing protein</fullName>
    </recommendedName>
</protein>
<dbReference type="InterPro" id="IPR003890">
    <property type="entry name" value="MIF4G-like_typ-3"/>
</dbReference>
<proteinExistence type="predicted"/>
<evidence type="ECO:0000256" key="4">
    <source>
        <dbReference type="SAM" id="MobiDB-lite"/>
    </source>
</evidence>
<dbReference type="Pfam" id="PF02854">
    <property type="entry name" value="MIF4G"/>
    <property type="match status" value="2"/>
</dbReference>
<reference evidence="6 7" key="1">
    <citation type="journal article" date="2024" name="Nat. Commun.">
        <title>Phylogenomics reveals the evolutionary origins of lichenization in chlorophyte algae.</title>
        <authorList>
            <person name="Puginier C."/>
            <person name="Libourel C."/>
            <person name="Otte J."/>
            <person name="Skaloud P."/>
            <person name="Haon M."/>
            <person name="Grisel S."/>
            <person name="Petersen M."/>
            <person name="Berrin J.G."/>
            <person name="Delaux P.M."/>
            <person name="Dal Grande F."/>
            <person name="Keller J."/>
        </authorList>
    </citation>
    <scope>NUCLEOTIDE SEQUENCE [LARGE SCALE GENOMIC DNA]</scope>
    <source>
        <strain evidence="6 7">SAG 245.80</strain>
    </source>
</reference>
<feature type="domain" description="MIF4G" evidence="5">
    <location>
        <begin position="467"/>
        <end position="661"/>
    </location>
</feature>
<evidence type="ECO:0000313" key="7">
    <source>
        <dbReference type="Proteomes" id="UP001445335"/>
    </source>
</evidence>
<name>A0AAW1QWR8_9CHLO</name>
<dbReference type="SMART" id="SM00543">
    <property type="entry name" value="MIF4G"/>
    <property type="match status" value="3"/>
</dbReference>
<keyword evidence="2" id="KW-0963">Cytoplasm</keyword>
<comment type="subcellular location">
    <subcellularLocation>
        <location evidence="1">Cytoplasm</location>
    </subcellularLocation>
</comment>
<comment type="caution">
    <text evidence="6">The sequence shown here is derived from an EMBL/GenBank/DDBJ whole genome shotgun (WGS) entry which is preliminary data.</text>
</comment>
<feature type="domain" description="MIF4G" evidence="5">
    <location>
        <begin position="58"/>
        <end position="268"/>
    </location>
</feature>
<dbReference type="PANTHER" id="PTHR12839">
    <property type="entry name" value="NONSENSE-MEDIATED MRNA DECAY PROTEIN 2 UP-FRAMESHIFT SUPPRESSOR 2"/>
    <property type="match status" value="1"/>
</dbReference>
<feature type="compositionally biased region" description="Low complexity" evidence="4">
    <location>
        <begin position="449"/>
        <end position="461"/>
    </location>
</feature>
<feature type="domain" description="MIF4G" evidence="5">
    <location>
        <begin position="676"/>
        <end position="878"/>
    </location>
</feature>
<dbReference type="AlphaFoldDB" id="A0AAW1QWR8"/>
<dbReference type="GO" id="GO:0003723">
    <property type="term" value="F:RNA binding"/>
    <property type="evidence" value="ECO:0007669"/>
    <property type="project" value="InterPro"/>
</dbReference>
<feature type="compositionally biased region" description="Acidic residues" evidence="4">
    <location>
        <begin position="907"/>
        <end position="918"/>
    </location>
</feature>
<evidence type="ECO:0000313" key="6">
    <source>
        <dbReference type="EMBL" id="KAK9825703.1"/>
    </source>
</evidence>
<dbReference type="EMBL" id="JALJOU010000071">
    <property type="protein sequence ID" value="KAK9825703.1"/>
    <property type="molecule type" value="Genomic_DNA"/>
</dbReference>
<dbReference type="GO" id="GO:0005737">
    <property type="term" value="C:cytoplasm"/>
    <property type="evidence" value="ECO:0007669"/>
    <property type="project" value="UniProtKB-SubCell"/>
</dbReference>
<dbReference type="Gene3D" id="1.25.40.180">
    <property type="match status" value="3"/>
</dbReference>
<dbReference type="SUPFAM" id="SSF48371">
    <property type="entry name" value="ARM repeat"/>
    <property type="match status" value="2"/>
</dbReference>
<feature type="compositionally biased region" description="Polar residues" evidence="4">
    <location>
        <begin position="1073"/>
        <end position="1087"/>
    </location>
</feature>
<evidence type="ECO:0000259" key="5">
    <source>
        <dbReference type="SMART" id="SM00543"/>
    </source>
</evidence>
<dbReference type="Proteomes" id="UP001445335">
    <property type="component" value="Unassembled WGS sequence"/>
</dbReference>
<feature type="region of interest" description="Disordered" evidence="4">
    <location>
        <begin position="903"/>
        <end position="951"/>
    </location>
</feature>